<accession>A0AAV7WKB2</accession>
<dbReference type="EMBL" id="JANPWB010000001">
    <property type="protein sequence ID" value="KAJ1213396.1"/>
    <property type="molecule type" value="Genomic_DNA"/>
</dbReference>
<proteinExistence type="predicted"/>
<evidence type="ECO:0000256" key="1">
    <source>
        <dbReference type="SAM" id="MobiDB-lite"/>
    </source>
</evidence>
<gene>
    <name evidence="2" type="ORF">NDU88_001033</name>
</gene>
<reference evidence="2" key="1">
    <citation type="journal article" date="2022" name="bioRxiv">
        <title>Sequencing and chromosome-scale assembly of the giantPleurodeles waltlgenome.</title>
        <authorList>
            <person name="Brown T."/>
            <person name="Elewa A."/>
            <person name="Iarovenko S."/>
            <person name="Subramanian E."/>
            <person name="Araus A.J."/>
            <person name="Petzold A."/>
            <person name="Susuki M."/>
            <person name="Suzuki K.-i.T."/>
            <person name="Hayashi T."/>
            <person name="Toyoda A."/>
            <person name="Oliveira C."/>
            <person name="Osipova E."/>
            <person name="Leigh N.D."/>
            <person name="Simon A."/>
            <person name="Yun M.H."/>
        </authorList>
    </citation>
    <scope>NUCLEOTIDE SEQUENCE</scope>
    <source>
        <strain evidence="2">20211129_DDA</strain>
        <tissue evidence="2">Liver</tissue>
    </source>
</reference>
<organism evidence="2 3">
    <name type="scientific">Pleurodeles waltl</name>
    <name type="common">Iberian ribbed newt</name>
    <dbReference type="NCBI Taxonomy" id="8319"/>
    <lineage>
        <taxon>Eukaryota</taxon>
        <taxon>Metazoa</taxon>
        <taxon>Chordata</taxon>
        <taxon>Craniata</taxon>
        <taxon>Vertebrata</taxon>
        <taxon>Euteleostomi</taxon>
        <taxon>Amphibia</taxon>
        <taxon>Batrachia</taxon>
        <taxon>Caudata</taxon>
        <taxon>Salamandroidea</taxon>
        <taxon>Salamandridae</taxon>
        <taxon>Pleurodelinae</taxon>
        <taxon>Pleurodeles</taxon>
    </lineage>
</organism>
<feature type="region of interest" description="Disordered" evidence="1">
    <location>
        <begin position="1"/>
        <end position="101"/>
    </location>
</feature>
<sequence>MFLPVTGRSVPQLHATPLSRRESASSGITHPEVLPNPNFRVEDAESTTIGEPKKGRGLDWKDGRTEELEVGRSKESEFGRSEESEVGRSGESEEQQGNPPL</sequence>
<feature type="compositionally biased region" description="Basic and acidic residues" evidence="1">
    <location>
        <begin position="51"/>
        <end position="91"/>
    </location>
</feature>
<name>A0AAV7WKB2_PLEWA</name>
<dbReference type="AlphaFoldDB" id="A0AAV7WKB2"/>
<evidence type="ECO:0000313" key="3">
    <source>
        <dbReference type="Proteomes" id="UP001066276"/>
    </source>
</evidence>
<keyword evidence="3" id="KW-1185">Reference proteome</keyword>
<comment type="caution">
    <text evidence="2">The sequence shown here is derived from an EMBL/GenBank/DDBJ whole genome shotgun (WGS) entry which is preliminary data.</text>
</comment>
<dbReference type="Proteomes" id="UP001066276">
    <property type="component" value="Chromosome 1_1"/>
</dbReference>
<protein>
    <submittedName>
        <fullName evidence="2">Uncharacterized protein</fullName>
    </submittedName>
</protein>
<evidence type="ECO:0000313" key="2">
    <source>
        <dbReference type="EMBL" id="KAJ1213396.1"/>
    </source>
</evidence>